<dbReference type="Proteomes" id="UP000265520">
    <property type="component" value="Unassembled WGS sequence"/>
</dbReference>
<accession>A0A392QVZ4</accession>
<dbReference type="EMBL" id="LXQA010163996">
    <property type="protein sequence ID" value="MCI28179.1"/>
    <property type="molecule type" value="Genomic_DNA"/>
</dbReference>
<name>A0A392QVZ4_9FABA</name>
<proteinExistence type="predicted"/>
<reference evidence="2 3" key="1">
    <citation type="journal article" date="2018" name="Front. Plant Sci.">
        <title>Red Clover (Trifolium pratense) and Zigzag Clover (T. medium) - A Picture of Genomic Similarities and Differences.</title>
        <authorList>
            <person name="Dluhosova J."/>
            <person name="Istvanek J."/>
            <person name="Nedelnik J."/>
            <person name="Repkova J."/>
        </authorList>
    </citation>
    <scope>NUCLEOTIDE SEQUENCE [LARGE SCALE GENOMIC DNA]</scope>
    <source>
        <strain evidence="3">cv. 10/8</strain>
        <tissue evidence="2">Leaf</tissue>
    </source>
</reference>
<feature type="region of interest" description="Disordered" evidence="1">
    <location>
        <begin position="21"/>
        <end position="44"/>
    </location>
</feature>
<sequence>MIITLPILPEIPYALHQLAPFSPSGAISPKTVDDDRQSMHSPTS</sequence>
<keyword evidence="3" id="KW-1185">Reference proteome</keyword>
<evidence type="ECO:0000313" key="3">
    <source>
        <dbReference type="Proteomes" id="UP000265520"/>
    </source>
</evidence>
<organism evidence="2 3">
    <name type="scientific">Trifolium medium</name>
    <dbReference type="NCBI Taxonomy" id="97028"/>
    <lineage>
        <taxon>Eukaryota</taxon>
        <taxon>Viridiplantae</taxon>
        <taxon>Streptophyta</taxon>
        <taxon>Embryophyta</taxon>
        <taxon>Tracheophyta</taxon>
        <taxon>Spermatophyta</taxon>
        <taxon>Magnoliopsida</taxon>
        <taxon>eudicotyledons</taxon>
        <taxon>Gunneridae</taxon>
        <taxon>Pentapetalae</taxon>
        <taxon>rosids</taxon>
        <taxon>fabids</taxon>
        <taxon>Fabales</taxon>
        <taxon>Fabaceae</taxon>
        <taxon>Papilionoideae</taxon>
        <taxon>50 kb inversion clade</taxon>
        <taxon>NPAAA clade</taxon>
        <taxon>Hologalegina</taxon>
        <taxon>IRL clade</taxon>
        <taxon>Trifolieae</taxon>
        <taxon>Trifolium</taxon>
    </lineage>
</organism>
<protein>
    <submittedName>
        <fullName evidence="2">Uncharacterized protein</fullName>
    </submittedName>
</protein>
<evidence type="ECO:0000256" key="1">
    <source>
        <dbReference type="SAM" id="MobiDB-lite"/>
    </source>
</evidence>
<comment type="caution">
    <text evidence="2">The sequence shown here is derived from an EMBL/GenBank/DDBJ whole genome shotgun (WGS) entry which is preliminary data.</text>
</comment>
<dbReference type="AlphaFoldDB" id="A0A392QVZ4"/>
<evidence type="ECO:0000313" key="2">
    <source>
        <dbReference type="EMBL" id="MCI28179.1"/>
    </source>
</evidence>